<dbReference type="Pfam" id="PF00984">
    <property type="entry name" value="UDPG_MGDP_dh"/>
    <property type="match status" value="1"/>
</dbReference>
<comment type="similarity">
    <text evidence="2 8">Belongs to the UDP-glucose/GDP-mannose dehydrogenase family.</text>
</comment>
<evidence type="ECO:0000256" key="2">
    <source>
        <dbReference type="ARBA" id="ARBA00006601"/>
    </source>
</evidence>
<feature type="binding site" evidence="11">
    <location>
        <begin position="92"/>
        <end position="96"/>
    </location>
    <ligand>
        <name>NAD(+)</name>
        <dbReference type="ChEBI" id="CHEBI:57540"/>
    </ligand>
</feature>
<evidence type="ECO:0000256" key="8">
    <source>
        <dbReference type="PIRNR" id="PIRNR000124"/>
    </source>
</evidence>
<dbReference type="Pfam" id="PF03721">
    <property type="entry name" value="UDPG_MGDP_dh_N"/>
    <property type="match status" value="1"/>
</dbReference>
<dbReference type="Pfam" id="PF03720">
    <property type="entry name" value="UDPG_MGDP_dh_C"/>
    <property type="match status" value="1"/>
</dbReference>
<comment type="caution">
    <text evidence="13">The sequence shown here is derived from an EMBL/GenBank/DDBJ whole genome shotgun (WGS) entry which is preliminary data.</text>
</comment>
<dbReference type="GO" id="GO:0005634">
    <property type="term" value="C:nucleus"/>
    <property type="evidence" value="ECO:0007669"/>
    <property type="project" value="TreeGrafter"/>
</dbReference>
<feature type="domain" description="UDP-glucose/GDP-mannose dehydrogenase C-terminal" evidence="12">
    <location>
        <begin position="334"/>
        <end position="450"/>
    </location>
</feature>
<dbReference type="AlphaFoldDB" id="A0AA35RCV9"/>
<feature type="binding site" evidence="10">
    <location>
        <begin position="163"/>
        <end position="167"/>
    </location>
    <ligand>
        <name>substrate</name>
    </ligand>
</feature>
<dbReference type="InterPro" id="IPR001732">
    <property type="entry name" value="UDP-Glc/GDP-Man_DH_N"/>
</dbReference>
<dbReference type="Gene3D" id="3.40.50.720">
    <property type="entry name" value="NAD(P)-binding Rossmann-like Domain"/>
    <property type="match status" value="2"/>
</dbReference>
<feature type="binding site" evidence="11">
    <location>
        <position position="39"/>
    </location>
    <ligand>
        <name>NAD(+)</name>
        <dbReference type="ChEBI" id="CHEBI:57540"/>
    </ligand>
</feature>
<feature type="binding site" evidence="11">
    <location>
        <position position="44"/>
    </location>
    <ligand>
        <name>NAD(+)</name>
        <dbReference type="ChEBI" id="CHEBI:57540"/>
    </ligand>
</feature>
<feature type="binding site" evidence="10">
    <location>
        <position position="262"/>
    </location>
    <ligand>
        <name>substrate</name>
    </ligand>
</feature>
<comment type="function">
    <text evidence="8">Involved in the biosynthesis of glycosaminoglycans; hyaluronan, chondroitin sulfate, and heparan sulfate.</text>
</comment>
<dbReference type="NCBIfam" id="TIGR03026">
    <property type="entry name" value="NDP-sugDHase"/>
    <property type="match status" value="1"/>
</dbReference>
<dbReference type="PIRSF" id="PIRSF500133">
    <property type="entry name" value="UDPglc_DH_euk"/>
    <property type="match status" value="1"/>
</dbReference>
<dbReference type="Proteomes" id="UP001174909">
    <property type="component" value="Unassembled WGS sequence"/>
</dbReference>
<dbReference type="InterPro" id="IPR036291">
    <property type="entry name" value="NAD(P)-bd_dom_sf"/>
</dbReference>
<feature type="binding site" evidence="11">
    <location>
        <begin position="278"/>
        <end position="281"/>
    </location>
    <ligand>
        <name>NAD(+)</name>
        <dbReference type="ChEBI" id="CHEBI:57540"/>
    </ligand>
</feature>
<evidence type="ECO:0000256" key="5">
    <source>
        <dbReference type="ARBA" id="ARBA00023002"/>
    </source>
</evidence>
<comment type="pathway">
    <text evidence="1">Nucleotide-sugar biosynthesis; UDP-alpha-D-glucuronate biosynthesis; UDP-alpha-D-glucuronate from UDP-alpha-D-glucose: step 1/1.</text>
</comment>
<dbReference type="InterPro" id="IPR008927">
    <property type="entry name" value="6-PGluconate_DH-like_C_sf"/>
</dbReference>
<dbReference type="SUPFAM" id="SSF51735">
    <property type="entry name" value="NAD(P)-binding Rossmann-fold domains"/>
    <property type="match status" value="1"/>
</dbReference>
<evidence type="ECO:0000313" key="14">
    <source>
        <dbReference type="Proteomes" id="UP001174909"/>
    </source>
</evidence>
<evidence type="ECO:0000256" key="11">
    <source>
        <dbReference type="PIRSR" id="PIRSR500133-3"/>
    </source>
</evidence>
<evidence type="ECO:0000313" key="13">
    <source>
        <dbReference type="EMBL" id="CAI8009150.1"/>
    </source>
</evidence>
<reference evidence="13" key="1">
    <citation type="submission" date="2023-03" db="EMBL/GenBank/DDBJ databases">
        <authorList>
            <person name="Steffen K."/>
            <person name="Cardenas P."/>
        </authorList>
    </citation>
    <scope>NUCLEOTIDE SEQUENCE</scope>
</reference>
<dbReference type="GO" id="GO:0006024">
    <property type="term" value="P:glycosaminoglycan biosynthetic process"/>
    <property type="evidence" value="ECO:0007669"/>
    <property type="project" value="TreeGrafter"/>
</dbReference>
<feature type="binding site" evidence="11">
    <location>
        <begin position="133"/>
        <end position="134"/>
    </location>
    <ligand>
        <name>NAD(+)</name>
        <dbReference type="ChEBI" id="CHEBI:57540"/>
    </ligand>
</feature>
<dbReference type="PANTHER" id="PTHR11374:SF3">
    <property type="entry name" value="UDP-GLUCOSE 6-DEHYDROGENASE"/>
    <property type="match status" value="1"/>
</dbReference>
<feature type="binding site" evidence="10">
    <location>
        <position position="445"/>
    </location>
    <ligand>
        <name>substrate</name>
    </ligand>
</feature>
<dbReference type="InterPro" id="IPR036220">
    <property type="entry name" value="UDP-Glc/GDP-Man_DH_C_sf"/>
</dbReference>
<evidence type="ECO:0000256" key="4">
    <source>
        <dbReference type="ARBA" id="ARBA00015132"/>
    </source>
</evidence>
<evidence type="ECO:0000256" key="10">
    <source>
        <dbReference type="PIRSR" id="PIRSR500133-2"/>
    </source>
</evidence>
<dbReference type="EC" id="1.1.1.22" evidence="3 8"/>
<keyword evidence="14" id="KW-1185">Reference proteome</keyword>
<keyword evidence="6 8" id="KW-0520">NAD</keyword>
<dbReference type="InterPro" id="IPR014027">
    <property type="entry name" value="UDP-Glc/GDP-Man_DH_C"/>
</dbReference>
<feature type="binding site" evidence="11">
    <location>
        <position position="348"/>
    </location>
    <ligand>
        <name>NAD(+)</name>
        <dbReference type="ChEBI" id="CHEBI:57540"/>
    </ligand>
</feature>
<evidence type="ECO:0000256" key="7">
    <source>
        <dbReference type="ARBA" id="ARBA00047473"/>
    </source>
</evidence>
<dbReference type="PIRSF" id="PIRSF000124">
    <property type="entry name" value="UDPglc_GDPman_dh"/>
    <property type="match status" value="1"/>
</dbReference>
<accession>A0AA35RCV9</accession>
<proteinExistence type="inferred from homology"/>
<dbReference type="FunFam" id="1.20.5.100:FF:000001">
    <property type="entry name" value="UDP-glucose 6-dehydrogenase"/>
    <property type="match status" value="1"/>
</dbReference>
<dbReference type="InterPro" id="IPR014026">
    <property type="entry name" value="UDP-Glc/GDP-Man_DH_dimer"/>
</dbReference>
<protein>
    <recommendedName>
        <fullName evidence="4 8">UDP-glucose 6-dehydrogenase</fullName>
        <ecNumber evidence="3 8">1.1.1.22</ecNumber>
    </recommendedName>
</protein>
<dbReference type="FunFam" id="3.40.50.720:FF:000032">
    <property type="entry name" value="UDP-glucose 6-dehydrogenase"/>
    <property type="match status" value="1"/>
</dbReference>
<dbReference type="SMART" id="SM00984">
    <property type="entry name" value="UDPG_MGDP_dh_C"/>
    <property type="match status" value="1"/>
</dbReference>
<keyword evidence="5 8" id="KW-0560">Oxidoreductase</keyword>
<feature type="binding site" evidence="11">
    <location>
        <position position="167"/>
    </location>
    <ligand>
        <name>NAD(+)</name>
        <dbReference type="ChEBI" id="CHEBI:57540"/>
    </ligand>
</feature>
<evidence type="ECO:0000256" key="6">
    <source>
        <dbReference type="ARBA" id="ARBA00023027"/>
    </source>
</evidence>
<feature type="binding site" evidence="10">
    <location>
        <begin position="222"/>
        <end position="226"/>
    </location>
    <ligand>
        <name>substrate</name>
    </ligand>
</feature>
<dbReference type="FunFam" id="3.40.50.720:FF:000114">
    <property type="entry name" value="UDP-glucose 6-dehydrogenase"/>
    <property type="match status" value="1"/>
</dbReference>
<dbReference type="GO" id="GO:0051287">
    <property type="term" value="F:NAD binding"/>
    <property type="evidence" value="ECO:0007669"/>
    <property type="project" value="InterPro"/>
</dbReference>
<dbReference type="PANTHER" id="PTHR11374">
    <property type="entry name" value="UDP-GLUCOSE DEHYDROGENASE/UDP-MANNAC DEHYDROGENASE"/>
    <property type="match status" value="1"/>
</dbReference>
<name>A0AA35RCV9_GEOBA</name>
<evidence type="ECO:0000256" key="9">
    <source>
        <dbReference type="PIRSR" id="PIRSR500133-1"/>
    </source>
</evidence>
<comment type="catalytic activity">
    <reaction evidence="7 8">
        <text>UDP-alpha-D-glucose + 2 NAD(+) + H2O = UDP-alpha-D-glucuronate + 2 NADH + 3 H(+)</text>
        <dbReference type="Rhea" id="RHEA:23596"/>
        <dbReference type="ChEBI" id="CHEBI:15377"/>
        <dbReference type="ChEBI" id="CHEBI:15378"/>
        <dbReference type="ChEBI" id="CHEBI:57540"/>
        <dbReference type="ChEBI" id="CHEBI:57945"/>
        <dbReference type="ChEBI" id="CHEBI:58052"/>
        <dbReference type="ChEBI" id="CHEBI:58885"/>
        <dbReference type="EC" id="1.1.1.22"/>
    </reaction>
</comment>
<feature type="binding site" evidence="11">
    <location>
        <begin position="14"/>
        <end position="19"/>
    </location>
    <ligand>
        <name>NAD(+)</name>
        <dbReference type="ChEBI" id="CHEBI:57540"/>
    </ligand>
</feature>
<dbReference type="InterPro" id="IPR028356">
    <property type="entry name" value="UDPglc_DH_euk"/>
</dbReference>
<gene>
    <name evidence="13" type="ORF">GBAR_LOCUS6196</name>
</gene>
<organism evidence="13 14">
    <name type="scientific">Geodia barretti</name>
    <name type="common">Barrett's horny sponge</name>
    <dbReference type="NCBI Taxonomy" id="519541"/>
    <lineage>
        <taxon>Eukaryota</taxon>
        <taxon>Metazoa</taxon>
        <taxon>Porifera</taxon>
        <taxon>Demospongiae</taxon>
        <taxon>Heteroscleromorpha</taxon>
        <taxon>Tetractinellida</taxon>
        <taxon>Astrophorina</taxon>
        <taxon>Geodiidae</taxon>
        <taxon>Geodia</taxon>
    </lineage>
</organism>
<evidence type="ECO:0000256" key="1">
    <source>
        <dbReference type="ARBA" id="ARBA00004701"/>
    </source>
</evidence>
<dbReference type="SUPFAM" id="SSF52413">
    <property type="entry name" value="UDP-glucose/GDP-mannose dehydrogenase C-terminal domain"/>
    <property type="match status" value="1"/>
</dbReference>
<evidence type="ECO:0000256" key="3">
    <source>
        <dbReference type="ARBA" id="ARBA00012954"/>
    </source>
</evidence>
<sequence>MSEPVVVKKICCIGAGYVGGPTCSVIACKCPDIQVTVVDLSQPRIDAWNSDNLPIYEPGLQEIVEKVRGTNLFFTTDTETAIIEADLIFISVNTPTKTFGVGKGRAPDLKFVESAARKIAEIAKQPKIVVEKSTVPVKAADSIKKIFSYCAPHVPFQVLSNPEFLAEGTAIKDLLHPDRVLIGGEESEGGRVAVDALSQVYQRWVPAERIITTNTWSSELSKLAANAFLAQRISSINAISAVCEATGADVEEVAHAIGLDSRIGNKFLKASVGFGGSCFQKDVLNLVYLCEALNLPQVADYWHQVIAMNDFQRSRFAKLIVDKLFQTVTGKRIAIFGFAFKKNTGDTRESSSIYISKHLMDEEAKVIIYDPQVTKEQIKMDLTDPSIMPTPDRYDKLVTIATDPYSALTGAHAMVICTEWDEFTRLDYHRVYELMEKPAFVFDGRLILDHKKLLEIGFQVAAVGKVVTATTETTPTQNSH</sequence>
<dbReference type="GO" id="GO:0003979">
    <property type="term" value="F:UDP-glucose 6-dehydrogenase activity"/>
    <property type="evidence" value="ECO:0007669"/>
    <property type="project" value="UniProtKB-EC"/>
</dbReference>
<dbReference type="EMBL" id="CASHTH010000927">
    <property type="protein sequence ID" value="CAI8009150.1"/>
    <property type="molecule type" value="Genomic_DNA"/>
</dbReference>
<feature type="binding site" evidence="10">
    <location>
        <begin position="340"/>
        <end position="341"/>
    </location>
    <ligand>
        <name>substrate</name>
    </ligand>
</feature>
<feature type="binding site" evidence="10">
    <location>
        <begin position="269"/>
        <end position="275"/>
    </location>
    <ligand>
        <name>substrate</name>
    </ligand>
</feature>
<evidence type="ECO:0000259" key="12">
    <source>
        <dbReference type="SMART" id="SM00984"/>
    </source>
</evidence>
<feature type="active site" description="Nucleophile" evidence="9">
    <location>
        <position position="278"/>
    </location>
</feature>
<dbReference type="Gene3D" id="1.20.5.100">
    <property type="entry name" value="Cytochrome c1, transmembrane anchor, C-terminal"/>
    <property type="match status" value="1"/>
</dbReference>
<dbReference type="SUPFAM" id="SSF48179">
    <property type="entry name" value="6-phosphogluconate dehydrogenase C-terminal domain-like"/>
    <property type="match status" value="1"/>
</dbReference>
<dbReference type="InterPro" id="IPR017476">
    <property type="entry name" value="UDP-Glc/GDP-Man"/>
</dbReference>